<feature type="region of interest" description="Disordered" evidence="1">
    <location>
        <begin position="430"/>
        <end position="459"/>
    </location>
</feature>
<feature type="compositionally biased region" description="Polar residues" evidence="1">
    <location>
        <begin position="431"/>
        <end position="441"/>
    </location>
</feature>
<sequence length="488" mass="54028">MIELLKFTKIHKHERLENPNSTTTSKPYVTGLKMLTYAQMREHKHTENPRCACHDIEAILALVPENQQSQFVRIYPRRQPRYAKYPTGVSMFREDVDMEITMSRRDSAQQPQRSPDSMVMAPGAAGECTGTRGAEYGYKENGQFCMPQVATVVFSFFAEARRAVRFQSALPTTTVDDPLVAKEGLPDAPGKIVAEDGALMQPSPPAVVLLQRSNAIRYRAHPRPRRYTREDSCLRHHPGGEAGSYHVPKQTHGVSLYEIAENAKRAVRTVQLGNTISEKVLEQTDRTIEAPREQSMRHPTRPDSPFPKPQQRTIPPGNAKRKSCTHQPHDISLVASPQLPTHISDAMDEPRPPPLRGTGKQPSMIGMPCLPPPVQCKGYLLWPNLGTMKIPPGPALASSSSSCRNYAKTEVSIPDGVPEAGPVSRRFPLESATSASPSSDYPVTKGSIPDEISDGVPEAVPASRRFSLDDFTITEALPTERTLLHLRQ</sequence>
<dbReference type="Proteomes" id="UP000676310">
    <property type="component" value="Unassembled WGS sequence"/>
</dbReference>
<evidence type="ECO:0000256" key="1">
    <source>
        <dbReference type="SAM" id="MobiDB-lite"/>
    </source>
</evidence>
<keyword evidence="3" id="KW-1185">Reference proteome</keyword>
<gene>
    <name evidence="2" type="ORF">ALTATR162_LOCUS1228</name>
</gene>
<dbReference type="OrthoDB" id="3686062at2759"/>
<accession>A0A8J2N230</accession>
<feature type="region of interest" description="Disordered" evidence="1">
    <location>
        <begin position="342"/>
        <end position="361"/>
    </location>
</feature>
<reference evidence="2" key="1">
    <citation type="submission" date="2021-05" db="EMBL/GenBank/DDBJ databases">
        <authorList>
            <person name="Stam R."/>
        </authorList>
    </citation>
    <scope>NUCLEOTIDE SEQUENCE</scope>
    <source>
        <strain evidence="2">CS162</strain>
    </source>
</reference>
<feature type="region of interest" description="Disordered" evidence="1">
    <location>
        <begin position="281"/>
        <end position="326"/>
    </location>
</feature>
<proteinExistence type="predicted"/>
<evidence type="ECO:0000313" key="3">
    <source>
        <dbReference type="Proteomes" id="UP000676310"/>
    </source>
</evidence>
<dbReference type="AlphaFoldDB" id="A0A8J2N230"/>
<protein>
    <submittedName>
        <fullName evidence="2">Uncharacterized protein</fullName>
    </submittedName>
</protein>
<dbReference type="RefSeq" id="XP_043164758.1">
    <property type="nucleotide sequence ID" value="XM_043308823.1"/>
</dbReference>
<evidence type="ECO:0000313" key="2">
    <source>
        <dbReference type="EMBL" id="CAG5142809.1"/>
    </source>
</evidence>
<dbReference type="EMBL" id="CAJRGZ010000015">
    <property type="protein sequence ID" value="CAG5142809.1"/>
    <property type="molecule type" value="Genomic_DNA"/>
</dbReference>
<dbReference type="GeneID" id="67012539"/>
<comment type="caution">
    <text evidence="2">The sequence shown here is derived from an EMBL/GenBank/DDBJ whole genome shotgun (WGS) entry which is preliminary data.</text>
</comment>
<feature type="compositionally biased region" description="Basic and acidic residues" evidence="1">
    <location>
        <begin position="281"/>
        <end position="296"/>
    </location>
</feature>
<name>A0A8J2N230_9PLEO</name>
<organism evidence="2 3">
    <name type="scientific">Alternaria atra</name>
    <dbReference type="NCBI Taxonomy" id="119953"/>
    <lineage>
        <taxon>Eukaryota</taxon>
        <taxon>Fungi</taxon>
        <taxon>Dikarya</taxon>
        <taxon>Ascomycota</taxon>
        <taxon>Pezizomycotina</taxon>
        <taxon>Dothideomycetes</taxon>
        <taxon>Pleosporomycetidae</taxon>
        <taxon>Pleosporales</taxon>
        <taxon>Pleosporineae</taxon>
        <taxon>Pleosporaceae</taxon>
        <taxon>Alternaria</taxon>
        <taxon>Alternaria sect. Ulocladioides</taxon>
    </lineage>
</organism>